<feature type="compositionally biased region" description="Basic residues" evidence="1">
    <location>
        <begin position="193"/>
        <end position="208"/>
    </location>
</feature>
<keyword evidence="3" id="KW-1185">Reference proteome</keyword>
<evidence type="ECO:0000256" key="1">
    <source>
        <dbReference type="SAM" id="MobiDB-lite"/>
    </source>
</evidence>
<evidence type="ECO:0000313" key="3">
    <source>
        <dbReference type="Proteomes" id="UP000827889"/>
    </source>
</evidence>
<protein>
    <submittedName>
        <fullName evidence="4">L10-interacting MYB domain-containing protein-like</fullName>
    </submittedName>
</protein>
<dbReference type="Proteomes" id="UP000827889">
    <property type="component" value="Chromosome 8"/>
</dbReference>
<name>A0ABM3HVB9_9MYRT</name>
<gene>
    <name evidence="4" type="primary">LOC125316381</name>
</gene>
<feature type="region of interest" description="Disordered" evidence="1">
    <location>
        <begin position="157"/>
        <end position="176"/>
    </location>
</feature>
<dbReference type="PANTHER" id="PTHR31704:SF37">
    <property type="entry name" value="HEAT SHOCK PROTEIN"/>
    <property type="match status" value="1"/>
</dbReference>
<evidence type="ECO:0000259" key="2">
    <source>
        <dbReference type="Pfam" id="PF12776"/>
    </source>
</evidence>
<dbReference type="GeneID" id="125316381"/>
<accession>A0ABM3HVB9</accession>
<organism evidence="3 4">
    <name type="scientific">Rhodamnia argentea</name>
    <dbReference type="NCBI Taxonomy" id="178133"/>
    <lineage>
        <taxon>Eukaryota</taxon>
        <taxon>Viridiplantae</taxon>
        <taxon>Streptophyta</taxon>
        <taxon>Embryophyta</taxon>
        <taxon>Tracheophyta</taxon>
        <taxon>Spermatophyta</taxon>
        <taxon>Magnoliopsida</taxon>
        <taxon>eudicotyledons</taxon>
        <taxon>Gunneridae</taxon>
        <taxon>Pentapetalae</taxon>
        <taxon>rosids</taxon>
        <taxon>malvids</taxon>
        <taxon>Myrtales</taxon>
        <taxon>Myrtaceae</taxon>
        <taxon>Myrtoideae</taxon>
        <taxon>Myrteae</taxon>
        <taxon>Australasian group</taxon>
        <taxon>Rhodamnia</taxon>
    </lineage>
</organism>
<evidence type="ECO:0000313" key="4">
    <source>
        <dbReference type="RefSeq" id="XP_048140551.1"/>
    </source>
</evidence>
<sequence length="304" mass="35328">MASSSKEKAYWGLEDVETFCKLCIEQIEIGNRPASNKRDGWTVVINKFEELRGKKYDKNQMKSKWDNLKEEYKRWRKLLINETGLEWDARKKTIDANDEWWERKIKEDHKFKAFRTKGIHPDLEVLLDRMFRGTVATGSVTWNPTQGLVNNEEIGASQADMGDGAGSTNDNLEDNACEDNADEDIARPSPSKSNKRAAHRQVGGKKGKKLTRLAKLASQIDRLCSFVESRSSVSSIAREFDPYKEIMQTLKAIPEIKQDRKLYFFALSHFFEKKDNRQIFMNLDGDEEKVEWLKFKLEEHNSRH</sequence>
<dbReference type="InterPro" id="IPR024752">
    <property type="entry name" value="Myb/SANT-like_dom"/>
</dbReference>
<feature type="region of interest" description="Disordered" evidence="1">
    <location>
        <begin position="181"/>
        <end position="208"/>
    </location>
</feature>
<dbReference type="PANTHER" id="PTHR31704">
    <property type="entry name" value="MYB/SANT-LIKE DNA-BINDING DOMAIN PROTEIN-RELATED"/>
    <property type="match status" value="1"/>
</dbReference>
<dbReference type="Pfam" id="PF12776">
    <property type="entry name" value="Myb_DNA-bind_3"/>
    <property type="match status" value="1"/>
</dbReference>
<dbReference type="RefSeq" id="XP_048140551.1">
    <property type="nucleotide sequence ID" value="XM_048284594.1"/>
</dbReference>
<feature type="domain" description="Myb/SANT-like" evidence="2">
    <location>
        <begin position="10"/>
        <end position="103"/>
    </location>
</feature>
<reference evidence="4" key="1">
    <citation type="submission" date="2025-08" db="UniProtKB">
        <authorList>
            <consortium name="RefSeq"/>
        </authorList>
    </citation>
    <scope>IDENTIFICATION</scope>
    <source>
        <tissue evidence="4">Leaf</tissue>
    </source>
</reference>
<proteinExistence type="predicted"/>